<feature type="transmembrane region" description="Helical" evidence="7">
    <location>
        <begin position="272"/>
        <end position="295"/>
    </location>
</feature>
<dbReference type="SUPFAM" id="SSF53448">
    <property type="entry name" value="Nucleotide-diphospho-sugar transferases"/>
    <property type="match status" value="1"/>
</dbReference>
<keyword evidence="6 7" id="KW-0472">Membrane</keyword>
<keyword evidence="3 9" id="KW-0808">Transferase</keyword>
<dbReference type="PANTHER" id="PTHR43867:SF2">
    <property type="entry name" value="CELLULOSE SYNTHASE CATALYTIC SUBUNIT A [UDP-FORMING]"/>
    <property type="match status" value="1"/>
</dbReference>
<keyword evidence="2" id="KW-0328">Glycosyltransferase</keyword>
<evidence type="ECO:0000313" key="9">
    <source>
        <dbReference type="EMBL" id="RZN65094.1"/>
    </source>
</evidence>
<keyword evidence="4 7" id="KW-0812">Transmembrane</keyword>
<feature type="transmembrane region" description="Helical" evidence="7">
    <location>
        <begin position="316"/>
        <end position="338"/>
    </location>
</feature>
<evidence type="ECO:0000256" key="7">
    <source>
        <dbReference type="SAM" id="Phobius"/>
    </source>
</evidence>
<dbReference type="EMBL" id="RXIF01000004">
    <property type="protein sequence ID" value="RZN65094.1"/>
    <property type="molecule type" value="Genomic_DNA"/>
</dbReference>
<dbReference type="PANTHER" id="PTHR43867">
    <property type="entry name" value="CELLULOSE SYNTHASE CATALYTIC SUBUNIT A [UDP-FORMING]"/>
    <property type="match status" value="1"/>
</dbReference>
<organism evidence="9 10">
    <name type="scientific">Methanoliparum thermophilum</name>
    <dbReference type="NCBI Taxonomy" id="2491083"/>
    <lineage>
        <taxon>Archaea</taxon>
        <taxon>Methanobacteriati</taxon>
        <taxon>Methanobacteriota</taxon>
        <taxon>Candidatus Methanoliparia</taxon>
        <taxon>Candidatus Methanoliparales</taxon>
        <taxon>Candidatus Methanoliparaceae</taxon>
        <taxon>Candidatus Methanoliparum</taxon>
    </lineage>
</organism>
<protein>
    <submittedName>
        <fullName evidence="9">Glycosyltransferase family 2 protein</fullName>
    </submittedName>
</protein>
<evidence type="ECO:0000256" key="6">
    <source>
        <dbReference type="ARBA" id="ARBA00023136"/>
    </source>
</evidence>
<evidence type="ECO:0000256" key="3">
    <source>
        <dbReference type="ARBA" id="ARBA00022679"/>
    </source>
</evidence>
<dbReference type="InterPro" id="IPR001173">
    <property type="entry name" value="Glyco_trans_2-like"/>
</dbReference>
<evidence type="ECO:0000256" key="2">
    <source>
        <dbReference type="ARBA" id="ARBA00022676"/>
    </source>
</evidence>
<dbReference type="InterPro" id="IPR029044">
    <property type="entry name" value="Nucleotide-diphossugar_trans"/>
</dbReference>
<proteinExistence type="predicted"/>
<reference evidence="9 10" key="1">
    <citation type="journal article" date="2019" name="Nat. Microbiol.">
        <title>Wide diversity of methane and short-chain alkane metabolisms in uncultured archaea.</title>
        <authorList>
            <person name="Borrel G."/>
            <person name="Adam P.S."/>
            <person name="McKay L.J."/>
            <person name="Chen L.X."/>
            <person name="Sierra-Garcia I.N."/>
            <person name="Sieber C.M."/>
            <person name="Letourneur Q."/>
            <person name="Ghozlane A."/>
            <person name="Andersen G.L."/>
            <person name="Li W.J."/>
            <person name="Hallam S.J."/>
            <person name="Muyzer G."/>
            <person name="de Oliveira V.M."/>
            <person name="Inskeep W.P."/>
            <person name="Banfield J.F."/>
            <person name="Gribaldo S."/>
        </authorList>
    </citation>
    <scope>NUCLEOTIDE SEQUENCE [LARGE SCALE GENOMIC DNA]</scope>
    <source>
        <strain evidence="9">NM1a</strain>
    </source>
</reference>
<dbReference type="Pfam" id="PF13632">
    <property type="entry name" value="Glyco_trans_2_3"/>
    <property type="match status" value="1"/>
</dbReference>
<dbReference type="GO" id="GO:0016020">
    <property type="term" value="C:membrane"/>
    <property type="evidence" value="ECO:0007669"/>
    <property type="project" value="UniProtKB-SubCell"/>
</dbReference>
<dbReference type="InterPro" id="IPR050321">
    <property type="entry name" value="Glycosyltr_2/OpgH_subfam"/>
</dbReference>
<dbReference type="Gene3D" id="3.90.550.10">
    <property type="entry name" value="Spore Coat Polysaccharide Biosynthesis Protein SpsA, Chain A"/>
    <property type="match status" value="1"/>
</dbReference>
<evidence type="ECO:0000256" key="5">
    <source>
        <dbReference type="ARBA" id="ARBA00022989"/>
    </source>
</evidence>
<gene>
    <name evidence="9" type="ORF">EF806_03360</name>
</gene>
<feature type="domain" description="Glycosyltransferase 2-like" evidence="8">
    <location>
        <begin position="110"/>
        <end position="295"/>
    </location>
</feature>
<evidence type="ECO:0000256" key="1">
    <source>
        <dbReference type="ARBA" id="ARBA00004141"/>
    </source>
</evidence>
<evidence type="ECO:0000256" key="4">
    <source>
        <dbReference type="ARBA" id="ARBA00022692"/>
    </source>
</evidence>
<sequence length="352" mass="41581">MLEKKPLYKTIAIIPVSSSEPVELVKKSIESMESVKKYSDYNKKVDLKIIYVIDDSKKRVYLEDIANAKKDESIEFIFRLPSQGKKAAALNDALEKIYSSDTKPDFLAFFDVDSRPKEDFIDRCIDVFETNLNDNIALVSGPRFIINEESFIQKLVGVEYLLINDLYRFSDFFYSYKHFNGLIGLVRGDLFDKIGFFDENKICEDLDICERIYINSLKIVYTDKAIVKEQAPLTLNDFYKQRIRWMIGHLEGINAHLNDFLYIKNRSIKISWLLFVFLPFNIVALQPFFMMYYCRVIQDSIKKNGLRNIRSLLEKFVALMVYPYLMEFSSFNAIFRYIKNDKRWEQLEREFV</sequence>
<evidence type="ECO:0000313" key="10">
    <source>
        <dbReference type="Proteomes" id="UP000317158"/>
    </source>
</evidence>
<keyword evidence="5 7" id="KW-1133">Transmembrane helix</keyword>
<comment type="subcellular location">
    <subcellularLocation>
        <location evidence="1">Membrane</location>
        <topology evidence="1">Multi-pass membrane protein</topology>
    </subcellularLocation>
</comment>
<dbReference type="GO" id="GO:0016757">
    <property type="term" value="F:glycosyltransferase activity"/>
    <property type="evidence" value="ECO:0007669"/>
    <property type="project" value="UniProtKB-KW"/>
</dbReference>
<evidence type="ECO:0000259" key="8">
    <source>
        <dbReference type="Pfam" id="PF13632"/>
    </source>
</evidence>
<accession>A0A520KT82</accession>
<dbReference type="AlphaFoldDB" id="A0A520KT82"/>
<dbReference type="Proteomes" id="UP000317158">
    <property type="component" value="Unassembled WGS sequence"/>
</dbReference>
<name>A0A520KT82_METT2</name>
<comment type="caution">
    <text evidence="9">The sequence shown here is derived from an EMBL/GenBank/DDBJ whole genome shotgun (WGS) entry which is preliminary data.</text>
</comment>